<reference evidence="2 3" key="1">
    <citation type="submission" date="2019-10" db="EMBL/GenBank/DDBJ databases">
        <title>Complete genome sequence of Variovorax paradoxus 5C-2.</title>
        <authorList>
            <person name="Gogoleva N.E."/>
            <person name="Balkin A.S."/>
        </authorList>
    </citation>
    <scope>NUCLEOTIDE SEQUENCE [LARGE SCALE GENOMIC DNA]</scope>
    <source>
        <strain evidence="2 3">5C-2</strain>
    </source>
</reference>
<evidence type="ECO:0000313" key="2">
    <source>
        <dbReference type="EMBL" id="QFZ81556.1"/>
    </source>
</evidence>
<dbReference type="Proteomes" id="UP000326780">
    <property type="component" value="Chromosome"/>
</dbReference>
<gene>
    <name evidence="2" type="ORF">GFK26_01555</name>
</gene>
<evidence type="ECO:0000313" key="3">
    <source>
        <dbReference type="Proteomes" id="UP000326780"/>
    </source>
</evidence>
<dbReference type="EMBL" id="CP045644">
    <property type="protein sequence ID" value="QFZ81556.1"/>
    <property type="molecule type" value="Genomic_DNA"/>
</dbReference>
<sequence length="73" mass="7716">MSSALLLPLPGEGWDGGTRPRTLRGGEGRLPPPLPSPEGREKDNTSRRFMASALLLLPGKAGMGHAALNTARR</sequence>
<name>A0A5Q0LWJ0_VARPD</name>
<feature type="region of interest" description="Disordered" evidence="1">
    <location>
        <begin position="1"/>
        <end position="47"/>
    </location>
</feature>
<proteinExistence type="predicted"/>
<organism evidence="2 3">
    <name type="scientific">Variovorax paradoxus</name>
    <dbReference type="NCBI Taxonomy" id="34073"/>
    <lineage>
        <taxon>Bacteria</taxon>
        <taxon>Pseudomonadati</taxon>
        <taxon>Pseudomonadota</taxon>
        <taxon>Betaproteobacteria</taxon>
        <taxon>Burkholderiales</taxon>
        <taxon>Comamonadaceae</taxon>
        <taxon>Variovorax</taxon>
    </lineage>
</organism>
<evidence type="ECO:0000256" key="1">
    <source>
        <dbReference type="SAM" id="MobiDB-lite"/>
    </source>
</evidence>
<protein>
    <submittedName>
        <fullName evidence="2">Uncharacterized protein</fullName>
    </submittedName>
</protein>
<dbReference type="AlphaFoldDB" id="A0A5Q0LWJ0"/>
<accession>A0A5Q0LWJ0</accession>